<proteinExistence type="predicted"/>
<keyword evidence="3" id="KW-1185">Reference proteome</keyword>
<organism evidence="2 3">
    <name type="scientific">Monosiga brevicollis</name>
    <name type="common">Choanoflagellate</name>
    <dbReference type="NCBI Taxonomy" id="81824"/>
    <lineage>
        <taxon>Eukaryota</taxon>
        <taxon>Choanoflagellata</taxon>
        <taxon>Craspedida</taxon>
        <taxon>Salpingoecidae</taxon>
        <taxon>Monosiga</taxon>
    </lineage>
</organism>
<gene>
    <name evidence="2" type="ORF">MONBRDRAFT_8569</name>
</gene>
<evidence type="ECO:0000313" key="3">
    <source>
        <dbReference type="Proteomes" id="UP000001357"/>
    </source>
</evidence>
<name>A9V0F5_MONBE</name>
<feature type="region of interest" description="Disordered" evidence="1">
    <location>
        <begin position="302"/>
        <end position="326"/>
    </location>
</feature>
<feature type="region of interest" description="Disordered" evidence="1">
    <location>
        <begin position="38"/>
        <end position="83"/>
    </location>
</feature>
<protein>
    <submittedName>
        <fullName evidence="2">Uncharacterized protein</fullName>
    </submittedName>
</protein>
<dbReference type="AlphaFoldDB" id="A9V0F5"/>
<dbReference type="RefSeq" id="XP_001746253.1">
    <property type="nucleotide sequence ID" value="XM_001746201.1"/>
</dbReference>
<feature type="compositionally biased region" description="Basic and acidic residues" evidence="1">
    <location>
        <begin position="302"/>
        <end position="314"/>
    </location>
</feature>
<evidence type="ECO:0000256" key="1">
    <source>
        <dbReference type="SAM" id="MobiDB-lite"/>
    </source>
</evidence>
<sequence>MDCYDMAATVWLQHALFGAAYARQKADANARLCEQAREGRLNDSHPSDQFQIRPSLSSDITHASSTPSPKRVRRAAGGLAEGPAPPNWGALALEQQLLANRLMQHRVAHPTVTPSLNLAFLEPELSAPEEETLMHALVQHGHEAEARQLTSRLRALRHMRVLRTEQRAAYAALQRAQLLPTTSTSNYRPGLEASPSSPAPLLARLLKARVKALAPSSTDQATNAACASVLRDLAQQWLAILDLPSSSTDTSPPTPPSKVTYALSFLSILHHTSGSNSRIIPSHRGQFALGDVVCHGETRSHGLMEEQGGKRAEAEAEQPGDAVGPAFGQAVHTERESRAIASLLRTLMKAYRNLTCDALDSHDA</sequence>
<dbReference type="Proteomes" id="UP000001357">
    <property type="component" value="Unassembled WGS sequence"/>
</dbReference>
<dbReference type="InParanoid" id="A9V0F5"/>
<evidence type="ECO:0000313" key="2">
    <source>
        <dbReference type="EMBL" id="EDQ89148.1"/>
    </source>
</evidence>
<dbReference type="KEGG" id="mbr:MONBRDRAFT_8569"/>
<dbReference type="EMBL" id="CH991552">
    <property type="protein sequence ID" value="EDQ89148.1"/>
    <property type="molecule type" value="Genomic_DNA"/>
</dbReference>
<reference evidence="2 3" key="1">
    <citation type="journal article" date="2008" name="Nature">
        <title>The genome of the choanoflagellate Monosiga brevicollis and the origin of metazoans.</title>
        <authorList>
            <consortium name="JGI Sequencing"/>
            <person name="King N."/>
            <person name="Westbrook M.J."/>
            <person name="Young S.L."/>
            <person name="Kuo A."/>
            <person name="Abedin M."/>
            <person name="Chapman J."/>
            <person name="Fairclough S."/>
            <person name="Hellsten U."/>
            <person name="Isogai Y."/>
            <person name="Letunic I."/>
            <person name="Marr M."/>
            <person name="Pincus D."/>
            <person name="Putnam N."/>
            <person name="Rokas A."/>
            <person name="Wright K.J."/>
            <person name="Zuzow R."/>
            <person name="Dirks W."/>
            <person name="Good M."/>
            <person name="Goodstein D."/>
            <person name="Lemons D."/>
            <person name="Li W."/>
            <person name="Lyons J.B."/>
            <person name="Morris A."/>
            <person name="Nichols S."/>
            <person name="Richter D.J."/>
            <person name="Salamov A."/>
            <person name="Bork P."/>
            <person name="Lim W.A."/>
            <person name="Manning G."/>
            <person name="Miller W.T."/>
            <person name="McGinnis W."/>
            <person name="Shapiro H."/>
            <person name="Tjian R."/>
            <person name="Grigoriev I.V."/>
            <person name="Rokhsar D."/>
        </authorList>
    </citation>
    <scope>NUCLEOTIDE SEQUENCE [LARGE SCALE GENOMIC DNA]</scope>
    <source>
        <strain evidence="3">MX1 / ATCC 50154</strain>
    </source>
</reference>
<accession>A9V0F5</accession>
<dbReference type="GeneID" id="5891314"/>
<feature type="compositionally biased region" description="Polar residues" evidence="1">
    <location>
        <begin position="47"/>
        <end position="68"/>
    </location>
</feature>